<dbReference type="SUPFAM" id="SSF88946">
    <property type="entry name" value="Sigma2 domain of RNA polymerase sigma factors"/>
    <property type="match status" value="1"/>
</dbReference>
<reference evidence="6" key="2">
    <citation type="journal article" date="2021" name="PeerJ">
        <title>Extensive microbial diversity within the chicken gut microbiome revealed by metagenomics and culture.</title>
        <authorList>
            <person name="Gilroy R."/>
            <person name="Ravi A."/>
            <person name="Getino M."/>
            <person name="Pursley I."/>
            <person name="Horton D.L."/>
            <person name="Alikhan N.F."/>
            <person name="Baker D."/>
            <person name="Gharbi K."/>
            <person name="Hall N."/>
            <person name="Watson M."/>
            <person name="Adriaenssens E.M."/>
            <person name="Foster-Nyarko E."/>
            <person name="Jarju S."/>
            <person name="Secka A."/>
            <person name="Antonio M."/>
            <person name="Oren A."/>
            <person name="Chaudhuri R.R."/>
            <person name="La Ragione R."/>
            <person name="Hildebrand F."/>
            <person name="Pallen M.J."/>
        </authorList>
    </citation>
    <scope>NUCLEOTIDE SEQUENCE</scope>
    <source>
        <strain evidence="6">D5-748</strain>
    </source>
</reference>
<organism evidence="6 7">
    <name type="scientific">Candidatus Cryptobacteroides merdavium</name>
    <dbReference type="NCBI Taxonomy" id="2840769"/>
    <lineage>
        <taxon>Bacteria</taxon>
        <taxon>Pseudomonadati</taxon>
        <taxon>Bacteroidota</taxon>
        <taxon>Bacteroidia</taxon>
        <taxon>Bacteroidales</taxon>
        <taxon>Candidatus Cryptobacteroides</taxon>
    </lineage>
</organism>
<evidence type="ECO:0000256" key="2">
    <source>
        <dbReference type="ARBA" id="ARBA00023015"/>
    </source>
</evidence>
<dbReference type="InterPro" id="IPR000792">
    <property type="entry name" value="Tscrpt_reg_LuxR_C"/>
</dbReference>
<dbReference type="SMART" id="SM00421">
    <property type="entry name" value="HTH_LUXR"/>
    <property type="match status" value="1"/>
</dbReference>
<sequence>MIRRMNDKTEFEDNYSNYFRRCVLFARSYVFDQNVAESIAAEALSLYWERRSAGEEIQMVLPFLFSVIRNKALRHLRHESLKSKVHDDMSREIRDELQFRIEALESCDPHTLFAEDVQKILHDTLDSLGGKTGRVFSLSRFNGMTNKDIAEKMGITEKTVEYHISKALKALRISLKDYLPLIAVFLGL</sequence>
<dbReference type="InterPro" id="IPR036388">
    <property type="entry name" value="WH-like_DNA-bd_sf"/>
</dbReference>
<dbReference type="InterPro" id="IPR013324">
    <property type="entry name" value="RNA_pol_sigma_r3/r4-like"/>
</dbReference>
<dbReference type="PANTHER" id="PTHR43133">
    <property type="entry name" value="RNA POLYMERASE ECF-TYPE SIGMA FACTO"/>
    <property type="match status" value="1"/>
</dbReference>
<dbReference type="SUPFAM" id="SSF88659">
    <property type="entry name" value="Sigma3 and sigma4 domains of RNA polymerase sigma factors"/>
    <property type="match status" value="1"/>
</dbReference>
<evidence type="ECO:0000313" key="7">
    <source>
        <dbReference type="Proteomes" id="UP000823619"/>
    </source>
</evidence>
<evidence type="ECO:0000256" key="3">
    <source>
        <dbReference type="ARBA" id="ARBA00023082"/>
    </source>
</evidence>
<keyword evidence="3" id="KW-0731">Sigma factor</keyword>
<gene>
    <name evidence="6" type="ORF">IAC23_10070</name>
</gene>
<dbReference type="PANTHER" id="PTHR43133:SF46">
    <property type="entry name" value="RNA POLYMERASE SIGMA-70 FACTOR ECF SUBFAMILY"/>
    <property type="match status" value="1"/>
</dbReference>
<dbReference type="AlphaFoldDB" id="A0A9D9EDJ5"/>
<dbReference type="InterPro" id="IPR013325">
    <property type="entry name" value="RNA_pol_sigma_r2"/>
</dbReference>
<dbReference type="InterPro" id="IPR014327">
    <property type="entry name" value="RNA_pol_sigma70_bacteroid"/>
</dbReference>
<comment type="similarity">
    <text evidence="1">Belongs to the sigma-70 factor family. ECF subfamily.</text>
</comment>
<evidence type="ECO:0000259" key="5">
    <source>
        <dbReference type="SMART" id="SM00421"/>
    </source>
</evidence>
<dbReference type="InterPro" id="IPR039425">
    <property type="entry name" value="RNA_pol_sigma-70-like"/>
</dbReference>
<dbReference type="GO" id="GO:0016987">
    <property type="term" value="F:sigma factor activity"/>
    <property type="evidence" value="ECO:0007669"/>
    <property type="project" value="UniProtKB-KW"/>
</dbReference>
<dbReference type="NCBIfam" id="TIGR02985">
    <property type="entry name" value="Sig70_bacteroi1"/>
    <property type="match status" value="1"/>
</dbReference>
<comment type="caution">
    <text evidence="6">The sequence shown here is derived from an EMBL/GenBank/DDBJ whole genome shotgun (WGS) entry which is preliminary data.</text>
</comment>
<reference evidence="6" key="1">
    <citation type="submission" date="2020-10" db="EMBL/GenBank/DDBJ databases">
        <authorList>
            <person name="Gilroy R."/>
        </authorList>
    </citation>
    <scope>NUCLEOTIDE SEQUENCE</scope>
    <source>
        <strain evidence="6">D5-748</strain>
    </source>
</reference>
<keyword evidence="2" id="KW-0805">Transcription regulation</keyword>
<dbReference type="Gene3D" id="1.10.1740.10">
    <property type="match status" value="1"/>
</dbReference>
<name>A0A9D9EDJ5_9BACT</name>
<feature type="domain" description="HTH luxR-type" evidence="5">
    <location>
        <begin position="135"/>
        <end position="183"/>
    </location>
</feature>
<dbReference type="GO" id="GO:0003677">
    <property type="term" value="F:DNA binding"/>
    <property type="evidence" value="ECO:0007669"/>
    <property type="project" value="InterPro"/>
</dbReference>
<protein>
    <submittedName>
        <fullName evidence="6">RNA polymerase sigma-70 factor</fullName>
    </submittedName>
</protein>
<dbReference type="Gene3D" id="1.10.10.10">
    <property type="entry name" value="Winged helix-like DNA-binding domain superfamily/Winged helix DNA-binding domain"/>
    <property type="match status" value="1"/>
</dbReference>
<evidence type="ECO:0000313" key="6">
    <source>
        <dbReference type="EMBL" id="MBO8446016.1"/>
    </source>
</evidence>
<dbReference type="Pfam" id="PF08281">
    <property type="entry name" value="Sigma70_r4_2"/>
    <property type="match status" value="1"/>
</dbReference>
<dbReference type="InterPro" id="IPR013249">
    <property type="entry name" value="RNA_pol_sigma70_r4_t2"/>
</dbReference>
<dbReference type="PRINTS" id="PR00038">
    <property type="entry name" value="HTHLUXR"/>
</dbReference>
<dbReference type="InterPro" id="IPR014284">
    <property type="entry name" value="RNA_pol_sigma-70_dom"/>
</dbReference>
<dbReference type="EMBL" id="JADIMO010000131">
    <property type="protein sequence ID" value="MBO8446016.1"/>
    <property type="molecule type" value="Genomic_DNA"/>
</dbReference>
<evidence type="ECO:0000256" key="4">
    <source>
        <dbReference type="ARBA" id="ARBA00023163"/>
    </source>
</evidence>
<dbReference type="NCBIfam" id="TIGR02937">
    <property type="entry name" value="sigma70-ECF"/>
    <property type="match status" value="1"/>
</dbReference>
<evidence type="ECO:0000256" key="1">
    <source>
        <dbReference type="ARBA" id="ARBA00010641"/>
    </source>
</evidence>
<accession>A0A9D9EDJ5</accession>
<dbReference type="GO" id="GO:0006352">
    <property type="term" value="P:DNA-templated transcription initiation"/>
    <property type="evidence" value="ECO:0007669"/>
    <property type="project" value="InterPro"/>
</dbReference>
<dbReference type="Proteomes" id="UP000823619">
    <property type="component" value="Unassembled WGS sequence"/>
</dbReference>
<proteinExistence type="inferred from homology"/>
<keyword evidence="4" id="KW-0804">Transcription</keyword>